<feature type="compositionally biased region" description="Basic and acidic residues" evidence="1">
    <location>
        <begin position="474"/>
        <end position="487"/>
    </location>
</feature>
<organism evidence="2 3">
    <name type="scientific">Puccinia graminis f. sp. tritici</name>
    <dbReference type="NCBI Taxonomy" id="56615"/>
    <lineage>
        <taxon>Eukaryota</taxon>
        <taxon>Fungi</taxon>
        <taxon>Dikarya</taxon>
        <taxon>Basidiomycota</taxon>
        <taxon>Pucciniomycotina</taxon>
        <taxon>Pucciniomycetes</taxon>
        <taxon>Pucciniales</taxon>
        <taxon>Pucciniaceae</taxon>
        <taxon>Puccinia</taxon>
    </lineage>
</organism>
<feature type="region of interest" description="Disordered" evidence="1">
    <location>
        <begin position="130"/>
        <end position="165"/>
    </location>
</feature>
<feature type="compositionally biased region" description="Basic and acidic residues" evidence="1">
    <location>
        <begin position="504"/>
        <end position="520"/>
    </location>
</feature>
<gene>
    <name evidence="2" type="ORF">PGTUg99_028553</name>
</gene>
<reference evidence="2 3" key="1">
    <citation type="submission" date="2019-05" db="EMBL/GenBank/DDBJ databases">
        <title>Emergence of the Ug99 lineage of the wheat stem rust pathogen through somatic hybridization.</title>
        <authorList>
            <person name="Li F."/>
            <person name="Upadhyaya N.M."/>
            <person name="Sperschneider J."/>
            <person name="Matny O."/>
            <person name="Nguyen-Phuc H."/>
            <person name="Mago R."/>
            <person name="Raley C."/>
            <person name="Miller M.E."/>
            <person name="Silverstein K.A.T."/>
            <person name="Henningsen E."/>
            <person name="Hirsch C.D."/>
            <person name="Visser B."/>
            <person name="Pretorius Z.A."/>
            <person name="Steffenson B.J."/>
            <person name="Schwessinger B."/>
            <person name="Dodds P.N."/>
            <person name="Figueroa M."/>
        </authorList>
    </citation>
    <scope>NUCLEOTIDE SEQUENCE [LARGE SCALE GENOMIC DNA]</scope>
    <source>
        <strain evidence="2 3">Ug99</strain>
    </source>
</reference>
<evidence type="ECO:0000313" key="3">
    <source>
        <dbReference type="Proteomes" id="UP000325313"/>
    </source>
</evidence>
<feature type="compositionally biased region" description="Basic and acidic residues" evidence="1">
    <location>
        <begin position="137"/>
        <end position="149"/>
    </location>
</feature>
<evidence type="ECO:0000313" key="2">
    <source>
        <dbReference type="EMBL" id="KAA1121777.1"/>
    </source>
</evidence>
<evidence type="ECO:0000256" key="1">
    <source>
        <dbReference type="SAM" id="MobiDB-lite"/>
    </source>
</evidence>
<sequence>MAKGNKSRESLRYNTITDQSFGLGQLYWTLIKRHGDNVNFLNVYHYLNRTGPTLVYSHLSICGSVPLNLGWPQIYLFTYNISRQTIFYALSAFQLLGQISCKPLITSKLQTRSNDVLIFSRDVRVHFRHRRSPLPQKNKDLKQDKETKAETLATNDQKVNSKNSSGEISVQEAAKALTLATNNVDNVIMVIQNPQSSEDDIRKAAQVALKNEADEDFLRETLASGALKAGEAQSALAIIRDQGPTVVSEFKEIEKNAKDKDKVLESLKKIVLARLQVVAANNDLIGGIKGGDRRLVLKSQISPSQLAVGGKLDGDQKKAVEEARKNLAAQTKKVDEAVAVIQKKGSSPQEIEAAAKEALVQEADEDFAREVLVSAASDAKAAVEALAAVKEHGPSEVIAGFKGIAGDPSNAASVKKNIDLVVKGREKVVPANLKLIELSGGSTGARQADKKLVTSEAGQTPSTLDPLIITPTTDDNKKKEKKEKKAGSEGGQNTSTIDALDITLTRDDKEKDKKEKKTNRVDQISLADGSSNEDRRKLDASTKPEKGKLGTTAKTAAVDDDIEVTRKLLSRLSGPGSETSVVLVGSAPARVNAQNALSGTTTKKDP</sequence>
<dbReference type="EMBL" id="VDEP01000237">
    <property type="protein sequence ID" value="KAA1121777.1"/>
    <property type="molecule type" value="Genomic_DNA"/>
</dbReference>
<accession>A0A5B0R863</accession>
<name>A0A5B0R863_PUCGR</name>
<protein>
    <submittedName>
        <fullName evidence="2">Uncharacterized protein</fullName>
    </submittedName>
</protein>
<feature type="compositionally biased region" description="Basic and acidic residues" evidence="1">
    <location>
        <begin position="532"/>
        <end position="548"/>
    </location>
</feature>
<feature type="compositionally biased region" description="Polar residues" evidence="1">
    <location>
        <begin position="152"/>
        <end position="165"/>
    </location>
</feature>
<comment type="caution">
    <text evidence="2">The sequence shown here is derived from an EMBL/GenBank/DDBJ whole genome shotgun (WGS) entry which is preliminary data.</text>
</comment>
<proteinExistence type="predicted"/>
<feature type="region of interest" description="Disordered" evidence="1">
    <location>
        <begin position="445"/>
        <end position="554"/>
    </location>
</feature>
<dbReference type="Proteomes" id="UP000325313">
    <property type="component" value="Unassembled WGS sequence"/>
</dbReference>
<dbReference type="AlphaFoldDB" id="A0A5B0R863"/>